<keyword evidence="2" id="KW-1185">Reference proteome</keyword>
<protein>
    <submittedName>
        <fullName evidence="1">Hyphothetical protein</fullName>
    </submittedName>
</protein>
<dbReference type="KEGG" id="vg:17776282"/>
<organism evidence="1 2">
    <name type="scientific">Escherichia phage 4MG</name>
    <dbReference type="NCBI Taxonomy" id="1391428"/>
    <lineage>
        <taxon>Viruses</taxon>
        <taxon>Duplodnaviria</taxon>
        <taxon>Heunggongvirae</taxon>
        <taxon>Uroviricota</taxon>
        <taxon>Caudoviricetes</taxon>
        <taxon>Vequintavirinae</taxon>
        <taxon>Seunavirus</taxon>
        <taxon>Seunavirus 4MG</taxon>
    </lineage>
</organism>
<evidence type="ECO:0000313" key="1">
    <source>
        <dbReference type="EMBL" id="AGZ17506.1"/>
    </source>
</evidence>
<evidence type="ECO:0000313" key="2">
    <source>
        <dbReference type="Proteomes" id="UP000018620"/>
    </source>
</evidence>
<dbReference type="EMBL" id="KF550303">
    <property type="protein sequence ID" value="AGZ17506.1"/>
    <property type="molecule type" value="Genomic_DNA"/>
</dbReference>
<accession>V5KSJ6</accession>
<dbReference type="OrthoDB" id="27315at10239"/>
<proteinExistence type="predicted"/>
<dbReference type="RefSeq" id="YP_008857248.1">
    <property type="nucleotide sequence ID" value="NC_022968.1"/>
</dbReference>
<dbReference type="Proteomes" id="UP000018620">
    <property type="component" value="Segment"/>
</dbReference>
<gene>
    <name evidence="1" type="ORF">4MG_032</name>
</gene>
<reference evidence="1 2" key="1">
    <citation type="journal article" date="2014" name="Arch. Virol.">
        <title>Complete genome sequence of enterobacteria phage 4MG, a new member of the subgroup "PVP-SE1-like phage" of the "rV5-like viruses".</title>
        <authorList>
            <person name="Kim M."/>
            <person name="Heu S."/>
            <person name="Ryu S."/>
        </authorList>
    </citation>
    <scope>NUCLEOTIDE SEQUENCE [LARGE SCALE GENOMIC DNA]</scope>
</reference>
<sequence>MRSSHILEAWTRAYGRPQEDPHGVFADLLGVDRNEAKRVCYEFMWSDEGKKIFAVDQWHHTSQEGLFIYKFFKDLLAQVNVHAVPSITEILQMREQNNA</sequence>
<name>V5KSJ6_9CAUD</name>